<dbReference type="SMART" id="SM00448">
    <property type="entry name" value="REC"/>
    <property type="match status" value="1"/>
</dbReference>
<sequence>MLSGLASTPATVPAAQDVAPTPQFRRYGIAEGLPSSSIDGLAQDAEGYIWIATGSGLARYDGTTFEIWRHNPDDPRSISSGRVPSLLVDHAGRLWAAGMDGLNRYDPAQQVFLHWRHDDRVSDSVASNDLSALAQDSMGHLWVGNYTAGLDLLHADGKGFDHLRHDQGDPNSLVSDHIRTLLDGPDGSMWIGTDRGLDRRLADGKLSHVRFVPPAGSAYDKPFSVHSLSYAGKTLIVGTQFGPYYIDSEQTAQRLAPGQIPDEFTLASALDAQGRLWVGTNANLYLRDQAHAFHRFGASPLLPYALPNRVVRRLLLDHEGGLWIATENGLAYLGPDWNEFTRTIARPYDASSLNDEPVSAVAAAGNGQLWVGHEKGAIDRLDPVTQRIEHIPFAPPGTRHTVQGMLEDHRGRLWVNTPDGTVLLDHGALKTVSPAFWANRLALDEQGYVYADLDDGSGVARIDPDTLQATQLVPADLPVKRNLQTVQDMHWFDHALWVAGSGGLLRWTPAQSPVQFVPGVEHSFIHAFDMNGERLWVLGEKNLDVYHWNGERADRIASYPLGLRRALDDALGLRVDRLGRAWMFTRSGLWCYDPANDSLRSFGLQSGLVDLHFTSDTPARLPDGRLYAPTMDSVVSFLPEAIHAHVRKPTLVLHSLSVQRGGRKQALPPESRSLSLRWNDRDFSVGVRALTYIAPGQTVYRFLMDGIDSNWIDNGERGERSFPQLAGGDYRLRVQAAGPDGIWNELAIPLQIHVESPPWLRWWAWIIYALLLAATMLGLVWLTRRRQRGLHHMELLAQEHRLAHEANSAKTRFLAELGHEIRTPMTGVLGMAELLLNQPLPLLERSYAQTIKNSGEVLLTLVNDALDLARIEAGRLELVSAPFDPRALLQDVVALGLERASAKGLALTVTVAPDVPARVIGDAVRIKQIIMNLTHNALKFTDHGSVRLTLQTVKDCLLFEVRDTGSGISSNDQLRLFHHFQQLDGPQRNSGSGLGLAICRKLTDLMGGQITLDSETGRGSVFHLSLPLHAAHSDLTELPARASRPGLCRQLLLVEDDSVVAAAVTGLLQIQGHIVTHVSNGLQGLQMLDQHRFDAVFVDLDLPGLDGHQWAQLVRAREPHGERLPMIAITARSGGDEEALARSAGMDGFLRKPLTGEQLGDALAAQLKRYDPPQSIRGTH</sequence>
<keyword evidence="8" id="KW-1133">Transmembrane helix</keyword>
<evidence type="ECO:0000256" key="2">
    <source>
        <dbReference type="ARBA" id="ARBA00012438"/>
    </source>
</evidence>
<dbReference type="EC" id="2.7.13.3" evidence="2"/>
<keyword evidence="8" id="KW-0472">Membrane</keyword>
<dbReference type="CDD" id="cd17546">
    <property type="entry name" value="REC_hyHK_CKI1_RcsC-like"/>
    <property type="match status" value="1"/>
</dbReference>
<dbReference type="InterPro" id="IPR005467">
    <property type="entry name" value="His_kinase_dom"/>
</dbReference>
<keyword evidence="5" id="KW-0418">Kinase</keyword>
<keyword evidence="6" id="KW-0902">Two-component regulatory system</keyword>
<dbReference type="InterPro" id="IPR015943">
    <property type="entry name" value="WD40/YVTN_repeat-like_dom_sf"/>
</dbReference>
<keyword evidence="3 7" id="KW-0597">Phosphoprotein</keyword>
<feature type="domain" description="Response regulatory" evidence="10">
    <location>
        <begin position="1050"/>
        <end position="1167"/>
    </location>
</feature>
<dbReference type="GO" id="GO:0005886">
    <property type="term" value="C:plasma membrane"/>
    <property type="evidence" value="ECO:0007669"/>
    <property type="project" value="TreeGrafter"/>
</dbReference>
<dbReference type="GO" id="GO:0000155">
    <property type="term" value="F:phosphorelay sensor kinase activity"/>
    <property type="evidence" value="ECO:0007669"/>
    <property type="project" value="InterPro"/>
</dbReference>
<dbReference type="Pfam" id="PF02518">
    <property type="entry name" value="HATPase_c"/>
    <property type="match status" value="1"/>
</dbReference>
<dbReference type="InterPro" id="IPR003594">
    <property type="entry name" value="HATPase_dom"/>
</dbReference>
<proteinExistence type="predicted"/>
<keyword evidence="4" id="KW-0808">Transferase</keyword>
<keyword evidence="12" id="KW-1185">Reference proteome</keyword>
<dbReference type="InterPro" id="IPR036097">
    <property type="entry name" value="HisK_dim/P_sf"/>
</dbReference>
<dbReference type="PANTHER" id="PTHR43047:SF72">
    <property type="entry name" value="OSMOSENSING HISTIDINE PROTEIN KINASE SLN1"/>
    <property type="match status" value="1"/>
</dbReference>
<dbReference type="InterPro" id="IPR013783">
    <property type="entry name" value="Ig-like_fold"/>
</dbReference>
<dbReference type="PROSITE" id="PS50109">
    <property type="entry name" value="HIS_KIN"/>
    <property type="match status" value="1"/>
</dbReference>
<dbReference type="Gene3D" id="3.30.565.10">
    <property type="entry name" value="Histidine kinase-like ATPase, C-terminal domain"/>
    <property type="match status" value="1"/>
</dbReference>
<dbReference type="Pfam" id="PF07495">
    <property type="entry name" value="Y_Y_Y"/>
    <property type="match status" value="1"/>
</dbReference>
<feature type="transmembrane region" description="Helical" evidence="8">
    <location>
        <begin position="762"/>
        <end position="783"/>
    </location>
</feature>
<dbReference type="InterPro" id="IPR001789">
    <property type="entry name" value="Sig_transdc_resp-reg_receiver"/>
</dbReference>
<comment type="catalytic activity">
    <reaction evidence="1">
        <text>ATP + protein L-histidine = ADP + protein N-phospho-L-histidine.</text>
        <dbReference type="EC" id="2.7.13.3"/>
    </reaction>
</comment>
<dbReference type="SUPFAM" id="SSF52172">
    <property type="entry name" value="CheY-like"/>
    <property type="match status" value="1"/>
</dbReference>
<dbReference type="Gene3D" id="2.60.40.10">
    <property type="entry name" value="Immunoglobulins"/>
    <property type="match status" value="1"/>
</dbReference>
<evidence type="ECO:0000259" key="10">
    <source>
        <dbReference type="PROSITE" id="PS50110"/>
    </source>
</evidence>
<dbReference type="InterPro" id="IPR004358">
    <property type="entry name" value="Sig_transdc_His_kin-like_C"/>
</dbReference>
<dbReference type="Pfam" id="PF00072">
    <property type="entry name" value="Response_reg"/>
    <property type="match status" value="1"/>
</dbReference>
<organism evidence="11 12">
    <name type="scientific">Dyella tabacisoli</name>
    <dbReference type="NCBI Taxonomy" id="2282381"/>
    <lineage>
        <taxon>Bacteria</taxon>
        <taxon>Pseudomonadati</taxon>
        <taxon>Pseudomonadota</taxon>
        <taxon>Gammaproteobacteria</taxon>
        <taxon>Lysobacterales</taxon>
        <taxon>Rhodanobacteraceae</taxon>
        <taxon>Dyella</taxon>
    </lineage>
</organism>
<dbReference type="Proteomes" id="UP000253782">
    <property type="component" value="Unassembled WGS sequence"/>
</dbReference>
<dbReference type="FunFam" id="3.30.565.10:FF:000010">
    <property type="entry name" value="Sensor histidine kinase RcsC"/>
    <property type="match status" value="1"/>
</dbReference>
<feature type="domain" description="Histidine kinase" evidence="9">
    <location>
        <begin position="816"/>
        <end position="1030"/>
    </location>
</feature>
<evidence type="ECO:0000256" key="7">
    <source>
        <dbReference type="PROSITE-ProRule" id="PRU00169"/>
    </source>
</evidence>
<dbReference type="Pfam" id="PF07494">
    <property type="entry name" value="Reg_prop"/>
    <property type="match status" value="2"/>
</dbReference>
<keyword evidence="8" id="KW-0812">Transmembrane</keyword>
<dbReference type="SMART" id="SM00388">
    <property type="entry name" value="HisKA"/>
    <property type="match status" value="1"/>
</dbReference>
<dbReference type="SMART" id="SM00387">
    <property type="entry name" value="HATPase_c"/>
    <property type="match status" value="1"/>
</dbReference>
<dbReference type="Gene3D" id="3.40.50.2300">
    <property type="match status" value="1"/>
</dbReference>
<dbReference type="InterPro" id="IPR003661">
    <property type="entry name" value="HisK_dim/P_dom"/>
</dbReference>
<dbReference type="InterPro" id="IPR011110">
    <property type="entry name" value="Reg_prop"/>
</dbReference>
<evidence type="ECO:0000256" key="3">
    <source>
        <dbReference type="ARBA" id="ARBA00022553"/>
    </source>
</evidence>
<name>A0A369UN97_9GAMM</name>
<evidence type="ECO:0000256" key="1">
    <source>
        <dbReference type="ARBA" id="ARBA00000085"/>
    </source>
</evidence>
<evidence type="ECO:0000259" key="9">
    <source>
        <dbReference type="PROSITE" id="PS50109"/>
    </source>
</evidence>
<reference evidence="11 12" key="1">
    <citation type="submission" date="2018-07" db="EMBL/GenBank/DDBJ databases">
        <title>Dyella tabacisoli L4-6T, whole genome shotgun sequence.</title>
        <authorList>
            <person name="Zhou X.-K."/>
            <person name="Li W.-J."/>
            <person name="Duan Y.-Q."/>
        </authorList>
    </citation>
    <scope>NUCLEOTIDE SEQUENCE [LARGE SCALE GENOMIC DNA]</scope>
    <source>
        <strain evidence="11 12">L4-6</strain>
    </source>
</reference>
<comment type="caution">
    <text evidence="11">The sequence shown here is derived from an EMBL/GenBank/DDBJ whole genome shotgun (WGS) entry which is preliminary data.</text>
</comment>
<protein>
    <recommendedName>
        <fullName evidence="2">histidine kinase</fullName>
        <ecNumber evidence="2">2.7.13.3</ecNumber>
    </recommendedName>
</protein>
<dbReference type="Gene3D" id="2.130.10.10">
    <property type="entry name" value="YVTN repeat-like/Quinoprotein amine dehydrogenase"/>
    <property type="match status" value="4"/>
</dbReference>
<dbReference type="Gene3D" id="1.10.287.130">
    <property type="match status" value="1"/>
</dbReference>
<dbReference type="CDD" id="cd00082">
    <property type="entry name" value="HisKA"/>
    <property type="match status" value="1"/>
</dbReference>
<dbReference type="OrthoDB" id="176203at2"/>
<dbReference type="CDD" id="cd16922">
    <property type="entry name" value="HATPase_EvgS-ArcB-TorS-like"/>
    <property type="match status" value="1"/>
</dbReference>
<evidence type="ECO:0000256" key="6">
    <source>
        <dbReference type="ARBA" id="ARBA00023012"/>
    </source>
</evidence>
<dbReference type="InterPro" id="IPR011006">
    <property type="entry name" value="CheY-like_superfamily"/>
</dbReference>
<dbReference type="AlphaFoldDB" id="A0A369UN97"/>
<gene>
    <name evidence="11" type="ORF">DVJ77_10220</name>
</gene>
<evidence type="ECO:0000256" key="4">
    <source>
        <dbReference type="ARBA" id="ARBA00022679"/>
    </source>
</evidence>
<dbReference type="GO" id="GO:0009927">
    <property type="term" value="F:histidine phosphotransfer kinase activity"/>
    <property type="evidence" value="ECO:0007669"/>
    <property type="project" value="TreeGrafter"/>
</dbReference>
<evidence type="ECO:0000313" key="11">
    <source>
        <dbReference type="EMBL" id="RDD81545.1"/>
    </source>
</evidence>
<dbReference type="PROSITE" id="PS50110">
    <property type="entry name" value="RESPONSE_REGULATORY"/>
    <property type="match status" value="1"/>
</dbReference>
<feature type="modified residue" description="4-aspartylphosphate" evidence="7">
    <location>
        <position position="1099"/>
    </location>
</feature>
<dbReference type="PANTHER" id="PTHR43047">
    <property type="entry name" value="TWO-COMPONENT HISTIDINE PROTEIN KINASE"/>
    <property type="match status" value="1"/>
</dbReference>
<dbReference type="PRINTS" id="PR00344">
    <property type="entry name" value="BCTRLSENSOR"/>
</dbReference>
<evidence type="ECO:0000256" key="8">
    <source>
        <dbReference type="SAM" id="Phobius"/>
    </source>
</evidence>
<dbReference type="SUPFAM" id="SSF63829">
    <property type="entry name" value="Calcium-dependent phosphotriesterase"/>
    <property type="match status" value="2"/>
</dbReference>
<dbReference type="InterPro" id="IPR036890">
    <property type="entry name" value="HATPase_C_sf"/>
</dbReference>
<dbReference type="EMBL" id="QQAH01000009">
    <property type="protein sequence ID" value="RDD81545.1"/>
    <property type="molecule type" value="Genomic_DNA"/>
</dbReference>
<accession>A0A369UN97</accession>
<dbReference type="Pfam" id="PF00512">
    <property type="entry name" value="HisKA"/>
    <property type="match status" value="1"/>
</dbReference>
<evidence type="ECO:0000313" key="12">
    <source>
        <dbReference type="Proteomes" id="UP000253782"/>
    </source>
</evidence>
<dbReference type="SUPFAM" id="SSF47384">
    <property type="entry name" value="Homodimeric domain of signal transducing histidine kinase"/>
    <property type="match status" value="1"/>
</dbReference>
<dbReference type="InterPro" id="IPR011123">
    <property type="entry name" value="Y_Y_Y"/>
</dbReference>
<dbReference type="SUPFAM" id="SSF55874">
    <property type="entry name" value="ATPase domain of HSP90 chaperone/DNA topoisomerase II/histidine kinase"/>
    <property type="match status" value="1"/>
</dbReference>
<evidence type="ECO:0000256" key="5">
    <source>
        <dbReference type="ARBA" id="ARBA00022777"/>
    </source>
</evidence>